<protein>
    <submittedName>
        <fullName evidence="1">Uncharacterized protein</fullName>
    </submittedName>
</protein>
<name>A0A164DXB2_9CRUS</name>
<keyword evidence="2" id="KW-1185">Reference proteome</keyword>
<evidence type="ECO:0000313" key="1">
    <source>
        <dbReference type="EMBL" id="KZR96203.1"/>
    </source>
</evidence>
<gene>
    <name evidence="1" type="ORF">APZ42_009595</name>
</gene>
<dbReference type="Proteomes" id="UP000076858">
    <property type="component" value="Unassembled WGS sequence"/>
</dbReference>
<feature type="non-terminal residue" evidence="1">
    <location>
        <position position="1"/>
    </location>
</feature>
<accession>A0A164DXB2</accession>
<reference evidence="1 2" key="1">
    <citation type="submission" date="2016-03" db="EMBL/GenBank/DDBJ databases">
        <title>EvidentialGene: Evidence-directed Construction of Genes on Genomes.</title>
        <authorList>
            <person name="Gilbert D.G."/>
            <person name="Choi J.-H."/>
            <person name="Mockaitis K."/>
            <person name="Colbourne J."/>
            <person name="Pfrender M."/>
        </authorList>
    </citation>
    <scope>NUCLEOTIDE SEQUENCE [LARGE SCALE GENOMIC DNA]</scope>
    <source>
        <strain evidence="1 2">Xinb3</strain>
        <tissue evidence="1">Complete organism</tissue>
    </source>
</reference>
<dbReference type="EMBL" id="LRGB01025727">
    <property type="protein sequence ID" value="KZR96203.1"/>
    <property type="molecule type" value="Genomic_DNA"/>
</dbReference>
<feature type="non-terminal residue" evidence="1">
    <location>
        <position position="150"/>
    </location>
</feature>
<sequence length="150" mass="16810">GIEPFNRFAIPEERYAPSLKQIVIVQLVINYNVVEKLVPPPVSDLSNDYIEVIHPPVPDLSSDYIELIPPPVPDPSSDSIELIPPPVCDLSNDSIELIPSPKPYVQIIQVRPYSKAIQSAKVRVMKSRVGKSRVLTDTPEKDEIEQDYVL</sequence>
<organism evidence="1 2">
    <name type="scientific">Daphnia magna</name>
    <dbReference type="NCBI Taxonomy" id="35525"/>
    <lineage>
        <taxon>Eukaryota</taxon>
        <taxon>Metazoa</taxon>
        <taxon>Ecdysozoa</taxon>
        <taxon>Arthropoda</taxon>
        <taxon>Crustacea</taxon>
        <taxon>Branchiopoda</taxon>
        <taxon>Diplostraca</taxon>
        <taxon>Cladocera</taxon>
        <taxon>Anomopoda</taxon>
        <taxon>Daphniidae</taxon>
        <taxon>Daphnia</taxon>
    </lineage>
</organism>
<proteinExistence type="predicted"/>
<dbReference type="OrthoDB" id="6377204at2759"/>
<comment type="caution">
    <text evidence="1">The sequence shown here is derived from an EMBL/GenBank/DDBJ whole genome shotgun (WGS) entry which is preliminary data.</text>
</comment>
<dbReference type="AlphaFoldDB" id="A0A164DXB2"/>
<evidence type="ECO:0000313" key="2">
    <source>
        <dbReference type="Proteomes" id="UP000076858"/>
    </source>
</evidence>